<protein>
    <submittedName>
        <fullName evidence="7">Interferon, alpha-inducible protein 27</fullName>
    </submittedName>
</protein>
<dbReference type="EMBL" id="BLXT01007282">
    <property type="protein sequence ID" value="GFO37675.1"/>
    <property type="molecule type" value="Genomic_DNA"/>
</dbReference>
<evidence type="ECO:0000256" key="2">
    <source>
        <dbReference type="ARBA" id="ARBA00007262"/>
    </source>
</evidence>
<dbReference type="InterPro" id="IPR009311">
    <property type="entry name" value="IFI6/IFI27-like"/>
</dbReference>
<evidence type="ECO:0000313" key="8">
    <source>
        <dbReference type="Proteomes" id="UP000735302"/>
    </source>
</evidence>
<evidence type="ECO:0000256" key="5">
    <source>
        <dbReference type="ARBA" id="ARBA00023136"/>
    </source>
</evidence>
<keyword evidence="8" id="KW-1185">Reference proteome</keyword>
<accession>A0AAV4D0M6</accession>
<reference evidence="7 8" key="1">
    <citation type="journal article" date="2021" name="Elife">
        <title>Chloroplast acquisition without the gene transfer in kleptoplastic sea slugs, Plakobranchus ocellatus.</title>
        <authorList>
            <person name="Maeda T."/>
            <person name="Takahashi S."/>
            <person name="Yoshida T."/>
            <person name="Shimamura S."/>
            <person name="Takaki Y."/>
            <person name="Nagai Y."/>
            <person name="Toyoda A."/>
            <person name="Suzuki Y."/>
            <person name="Arimoto A."/>
            <person name="Ishii H."/>
            <person name="Satoh N."/>
            <person name="Nishiyama T."/>
            <person name="Hasebe M."/>
            <person name="Maruyama T."/>
            <person name="Minagawa J."/>
            <person name="Obokata J."/>
            <person name="Shigenobu S."/>
        </authorList>
    </citation>
    <scope>NUCLEOTIDE SEQUENCE [LARGE SCALE GENOMIC DNA]</scope>
</reference>
<sequence>MAFRLVKIAVKVFMEASFKTKIGMLVGAGLGGVLTYFAGPPILVAMGFTSAGISAGSIGASMMSFASTFGIGGGVIASLQSAGAAGLGIGAFASGASVGSAAGGLIAKKVKTK</sequence>
<evidence type="ECO:0000256" key="4">
    <source>
        <dbReference type="ARBA" id="ARBA00022989"/>
    </source>
</evidence>
<gene>
    <name evidence="7" type="ORF">PoB_006418000</name>
</gene>
<feature type="transmembrane region" description="Helical" evidence="6">
    <location>
        <begin position="22"/>
        <end position="46"/>
    </location>
</feature>
<feature type="transmembrane region" description="Helical" evidence="6">
    <location>
        <begin position="58"/>
        <end position="79"/>
    </location>
</feature>
<organism evidence="7 8">
    <name type="scientific">Plakobranchus ocellatus</name>
    <dbReference type="NCBI Taxonomy" id="259542"/>
    <lineage>
        <taxon>Eukaryota</taxon>
        <taxon>Metazoa</taxon>
        <taxon>Spiralia</taxon>
        <taxon>Lophotrochozoa</taxon>
        <taxon>Mollusca</taxon>
        <taxon>Gastropoda</taxon>
        <taxon>Heterobranchia</taxon>
        <taxon>Euthyneura</taxon>
        <taxon>Panpulmonata</taxon>
        <taxon>Sacoglossa</taxon>
        <taxon>Placobranchoidea</taxon>
        <taxon>Plakobranchidae</taxon>
        <taxon>Plakobranchus</taxon>
    </lineage>
</organism>
<dbReference type="GO" id="GO:0031966">
    <property type="term" value="C:mitochondrial membrane"/>
    <property type="evidence" value="ECO:0007669"/>
    <property type="project" value="TreeGrafter"/>
</dbReference>
<keyword evidence="3 6" id="KW-0812">Transmembrane</keyword>
<comment type="subcellular location">
    <subcellularLocation>
        <location evidence="1">Membrane</location>
        <topology evidence="1">Multi-pass membrane protein</topology>
    </subcellularLocation>
</comment>
<feature type="transmembrane region" description="Helical" evidence="6">
    <location>
        <begin position="85"/>
        <end position="107"/>
    </location>
</feature>
<dbReference type="PANTHER" id="PTHR16932">
    <property type="entry name" value="INTERFERON ALPHA-INDUCIBLE PROTEIN 27"/>
    <property type="match status" value="1"/>
</dbReference>
<dbReference type="PANTHER" id="PTHR16932:SF18">
    <property type="entry name" value="INTERFERON, ALPHA-INDUCIBLE PROTEIN 27-LIKE 2"/>
    <property type="match status" value="1"/>
</dbReference>
<comment type="caution">
    <text evidence="7">The sequence shown here is derived from an EMBL/GenBank/DDBJ whole genome shotgun (WGS) entry which is preliminary data.</text>
</comment>
<dbReference type="InterPro" id="IPR038213">
    <property type="entry name" value="IFI6/IFI27-like_sf"/>
</dbReference>
<comment type="similarity">
    <text evidence="2">Belongs to the IFI6/IFI27 family.</text>
</comment>
<dbReference type="AlphaFoldDB" id="A0AAV4D0M6"/>
<evidence type="ECO:0000256" key="3">
    <source>
        <dbReference type="ARBA" id="ARBA00022692"/>
    </source>
</evidence>
<dbReference type="Pfam" id="PF06140">
    <property type="entry name" value="Ifi-6-16"/>
    <property type="match status" value="1"/>
</dbReference>
<evidence type="ECO:0000313" key="7">
    <source>
        <dbReference type="EMBL" id="GFO37675.1"/>
    </source>
</evidence>
<name>A0AAV4D0M6_9GAST</name>
<dbReference type="Proteomes" id="UP000735302">
    <property type="component" value="Unassembled WGS sequence"/>
</dbReference>
<keyword evidence="4 6" id="KW-1133">Transmembrane helix</keyword>
<keyword evidence="5 6" id="KW-0472">Membrane</keyword>
<dbReference type="Gene3D" id="6.10.110.10">
    <property type="match status" value="1"/>
</dbReference>
<dbReference type="GO" id="GO:0097193">
    <property type="term" value="P:intrinsic apoptotic signaling pathway"/>
    <property type="evidence" value="ECO:0007669"/>
    <property type="project" value="TreeGrafter"/>
</dbReference>
<dbReference type="GO" id="GO:0001836">
    <property type="term" value="P:release of cytochrome c from mitochondria"/>
    <property type="evidence" value="ECO:0007669"/>
    <property type="project" value="TreeGrafter"/>
</dbReference>
<evidence type="ECO:0000256" key="6">
    <source>
        <dbReference type="SAM" id="Phobius"/>
    </source>
</evidence>
<evidence type="ECO:0000256" key="1">
    <source>
        <dbReference type="ARBA" id="ARBA00004141"/>
    </source>
</evidence>
<proteinExistence type="inferred from homology"/>